<dbReference type="EMBL" id="QXFV01000274">
    <property type="protein sequence ID" value="KAE9042989.1"/>
    <property type="molecule type" value="Genomic_DNA"/>
</dbReference>
<dbReference type="InterPro" id="IPR056671">
    <property type="entry name" value="DUF7769"/>
</dbReference>
<gene>
    <name evidence="3" type="ORF">PR001_g5982</name>
</gene>
<dbReference type="PANTHER" id="PTHR33889">
    <property type="entry name" value="OS04G0681850 PROTEIN"/>
    <property type="match status" value="1"/>
</dbReference>
<feature type="domain" description="DUF7769" evidence="2">
    <location>
        <begin position="45"/>
        <end position="94"/>
    </location>
</feature>
<dbReference type="PANTHER" id="PTHR33889:SF7">
    <property type="entry name" value="OS04G0681850 PROTEIN"/>
    <property type="match status" value="1"/>
</dbReference>
<sequence length="175" mass="18794">MAGCLEPACRSTLEHNGSLKILPILTSSTPTSIMTKTTAPRKTKLTDVQRHQILGAFLLRFNNGHLKRGGLSAVAAAEGIHPSTISQLWARARTAAESTGRFESPSRRSRSGRPGCDHTPTLERLRAVPVEARSTARSAAAACGMAPTTLFDQLRQGNLRTHTSVVKPVSTETNK</sequence>
<organism evidence="3 4">
    <name type="scientific">Phytophthora rubi</name>
    <dbReference type="NCBI Taxonomy" id="129364"/>
    <lineage>
        <taxon>Eukaryota</taxon>
        <taxon>Sar</taxon>
        <taxon>Stramenopiles</taxon>
        <taxon>Oomycota</taxon>
        <taxon>Peronosporomycetes</taxon>
        <taxon>Peronosporales</taxon>
        <taxon>Peronosporaceae</taxon>
        <taxon>Phytophthora</taxon>
    </lineage>
</organism>
<feature type="region of interest" description="Disordered" evidence="1">
    <location>
        <begin position="96"/>
        <end position="120"/>
    </location>
</feature>
<reference evidence="3 4" key="1">
    <citation type="submission" date="2018-09" db="EMBL/GenBank/DDBJ databases">
        <title>Genomic investigation of the strawberry pathogen Phytophthora fragariae indicates pathogenicity is determined by transcriptional variation in three key races.</title>
        <authorList>
            <person name="Adams T.M."/>
            <person name="Armitage A.D."/>
            <person name="Sobczyk M.K."/>
            <person name="Bates H.J."/>
            <person name="Dunwell J.M."/>
            <person name="Nellist C.F."/>
            <person name="Harrison R.J."/>
        </authorList>
    </citation>
    <scope>NUCLEOTIDE SEQUENCE [LARGE SCALE GENOMIC DNA]</scope>
    <source>
        <strain evidence="3 4">SCRP249</strain>
    </source>
</reference>
<dbReference type="Proteomes" id="UP000429607">
    <property type="component" value="Unassembled WGS sequence"/>
</dbReference>
<dbReference type="Pfam" id="PF24964">
    <property type="entry name" value="DUF7769"/>
    <property type="match status" value="1"/>
</dbReference>
<protein>
    <recommendedName>
        <fullName evidence="2">DUF7769 domain-containing protein</fullName>
    </recommendedName>
</protein>
<comment type="caution">
    <text evidence="3">The sequence shown here is derived from an EMBL/GenBank/DDBJ whole genome shotgun (WGS) entry which is preliminary data.</text>
</comment>
<evidence type="ECO:0000313" key="3">
    <source>
        <dbReference type="EMBL" id="KAE9042989.1"/>
    </source>
</evidence>
<name>A0A6A3NRC3_9STRA</name>
<evidence type="ECO:0000313" key="4">
    <source>
        <dbReference type="Proteomes" id="UP000429607"/>
    </source>
</evidence>
<evidence type="ECO:0000259" key="2">
    <source>
        <dbReference type="Pfam" id="PF24964"/>
    </source>
</evidence>
<dbReference type="AlphaFoldDB" id="A0A6A3NRC3"/>
<accession>A0A6A3NRC3</accession>
<proteinExistence type="predicted"/>
<evidence type="ECO:0000256" key="1">
    <source>
        <dbReference type="SAM" id="MobiDB-lite"/>
    </source>
</evidence>